<evidence type="ECO:0000256" key="7">
    <source>
        <dbReference type="ARBA" id="ARBA00022827"/>
    </source>
</evidence>
<keyword evidence="13" id="KW-1185">Reference proteome</keyword>
<dbReference type="EMBL" id="CP133720">
    <property type="protein sequence ID" value="WMW81813.1"/>
    <property type="molecule type" value="Genomic_DNA"/>
</dbReference>
<evidence type="ECO:0000256" key="8">
    <source>
        <dbReference type="ARBA" id="ARBA00022842"/>
    </source>
</evidence>
<evidence type="ECO:0000313" key="13">
    <source>
        <dbReference type="Proteomes" id="UP001181355"/>
    </source>
</evidence>
<dbReference type="PANTHER" id="PTHR30040:SF2">
    <property type="entry name" value="FAD:PROTEIN FMN TRANSFERASE"/>
    <property type="match status" value="1"/>
</dbReference>
<protein>
    <recommendedName>
        <fullName evidence="3 11">FAD:protein FMN transferase</fullName>
        <ecNumber evidence="2 11">2.7.1.180</ecNumber>
    </recommendedName>
    <alternativeName>
        <fullName evidence="9 11">Flavin transferase</fullName>
    </alternativeName>
</protein>
<keyword evidence="6 11" id="KW-0479">Metal-binding</keyword>
<sequence length="298" mass="33130">MQKEIHGFPFKAMGSACEIVIASTQDRPELASATQAAIEEVLRIESKYSRYRADSIVSRINAAAGQFAVECDDETWNLLQFAEQLFDLSDGLFDITAGILRQAWDFKQAIVPKREQLEELCSRISWASCEREQQNIFLPQRGMEIDFGGFGKEYAADRAAMVLQAHGLQHGYVNLGGDIHFLGPKLDGSSWNIGIQHPRKKGELIASIPLQQGGLATSGDYEKYFELDGQHYCHILNPKSGMPVRYWASVSVVGPNSLIAGSYSTIAMLLEDKAIDFLNATEFKYLAVDSALEIQLKQ</sequence>
<accession>A0ABY9RKR8</accession>
<evidence type="ECO:0000256" key="6">
    <source>
        <dbReference type="ARBA" id="ARBA00022723"/>
    </source>
</evidence>
<proteinExistence type="inferred from homology"/>
<evidence type="ECO:0000313" key="12">
    <source>
        <dbReference type="EMBL" id="WMW81813.1"/>
    </source>
</evidence>
<dbReference type="InterPro" id="IPR024932">
    <property type="entry name" value="ApbE"/>
</dbReference>
<comment type="catalytic activity">
    <reaction evidence="10 11">
        <text>L-threonyl-[protein] + FAD = FMN-L-threonyl-[protein] + AMP + H(+)</text>
        <dbReference type="Rhea" id="RHEA:36847"/>
        <dbReference type="Rhea" id="RHEA-COMP:11060"/>
        <dbReference type="Rhea" id="RHEA-COMP:11061"/>
        <dbReference type="ChEBI" id="CHEBI:15378"/>
        <dbReference type="ChEBI" id="CHEBI:30013"/>
        <dbReference type="ChEBI" id="CHEBI:57692"/>
        <dbReference type="ChEBI" id="CHEBI:74257"/>
        <dbReference type="ChEBI" id="CHEBI:456215"/>
        <dbReference type="EC" id="2.7.1.180"/>
    </reaction>
</comment>
<dbReference type="RefSeq" id="WP_309483290.1">
    <property type="nucleotide sequence ID" value="NZ_CP133720.1"/>
</dbReference>
<evidence type="ECO:0000256" key="5">
    <source>
        <dbReference type="ARBA" id="ARBA00022679"/>
    </source>
</evidence>
<dbReference type="SUPFAM" id="SSF143631">
    <property type="entry name" value="ApbE-like"/>
    <property type="match status" value="1"/>
</dbReference>
<evidence type="ECO:0000256" key="4">
    <source>
        <dbReference type="ARBA" id="ARBA00022630"/>
    </source>
</evidence>
<dbReference type="GO" id="GO:0016740">
    <property type="term" value="F:transferase activity"/>
    <property type="evidence" value="ECO:0007669"/>
    <property type="project" value="UniProtKB-KW"/>
</dbReference>
<dbReference type="InterPro" id="IPR003374">
    <property type="entry name" value="ApbE-like_sf"/>
</dbReference>
<comment type="similarity">
    <text evidence="11">Belongs to the ApbE family.</text>
</comment>
<evidence type="ECO:0000256" key="1">
    <source>
        <dbReference type="ARBA" id="ARBA00001946"/>
    </source>
</evidence>
<dbReference type="Proteomes" id="UP001181355">
    <property type="component" value="Chromosome"/>
</dbReference>
<evidence type="ECO:0000256" key="10">
    <source>
        <dbReference type="ARBA" id="ARBA00048540"/>
    </source>
</evidence>
<organism evidence="12 13">
    <name type="scientific">Undibacterium cyanobacteriorum</name>
    <dbReference type="NCBI Taxonomy" id="3073561"/>
    <lineage>
        <taxon>Bacteria</taxon>
        <taxon>Pseudomonadati</taxon>
        <taxon>Pseudomonadota</taxon>
        <taxon>Betaproteobacteria</taxon>
        <taxon>Burkholderiales</taxon>
        <taxon>Oxalobacteraceae</taxon>
        <taxon>Undibacterium</taxon>
    </lineage>
</organism>
<reference evidence="12" key="1">
    <citation type="submission" date="2023-09" db="EMBL/GenBank/DDBJ databases">
        <title>Undibacterium sp. 20NA77.5 isolated from freshwater.</title>
        <authorList>
            <person name="Le V."/>
            <person name="Ko S.-R."/>
            <person name="Ahn C.-Y."/>
            <person name="Oh H.-M."/>
        </authorList>
    </citation>
    <scope>NUCLEOTIDE SEQUENCE</scope>
    <source>
        <strain evidence="12">20NA77.5</strain>
    </source>
</reference>
<evidence type="ECO:0000256" key="11">
    <source>
        <dbReference type="PIRNR" id="PIRNR006268"/>
    </source>
</evidence>
<comment type="cofactor">
    <cofactor evidence="1">
        <name>Mg(2+)</name>
        <dbReference type="ChEBI" id="CHEBI:18420"/>
    </cofactor>
</comment>
<name>A0ABY9RKR8_9BURK</name>
<dbReference type="PANTHER" id="PTHR30040">
    <property type="entry name" value="THIAMINE BIOSYNTHESIS LIPOPROTEIN APBE"/>
    <property type="match status" value="1"/>
</dbReference>
<keyword evidence="8 11" id="KW-0460">Magnesium</keyword>
<gene>
    <name evidence="12" type="ORF">RF679_05900</name>
</gene>
<dbReference type="EC" id="2.7.1.180" evidence="2 11"/>
<dbReference type="Pfam" id="PF02424">
    <property type="entry name" value="ApbE"/>
    <property type="match status" value="1"/>
</dbReference>
<keyword evidence="7 11" id="KW-0274">FAD</keyword>
<keyword evidence="5 11" id="KW-0808">Transferase</keyword>
<evidence type="ECO:0000256" key="3">
    <source>
        <dbReference type="ARBA" id="ARBA00016337"/>
    </source>
</evidence>
<dbReference type="PIRSF" id="PIRSF006268">
    <property type="entry name" value="ApbE"/>
    <property type="match status" value="1"/>
</dbReference>
<keyword evidence="4 11" id="KW-0285">Flavoprotein</keyword>
<evidence type="ECO:0000256" key="9">
    <source>
        <dbReference type="ARBA" id="ARBA00031306"/>
    </source>
</evidence>
<dbReference type="Gene3D" id="3.10.520.10">
    <property type="entry name" value="ApbE-like domains"/>
    <property type="match status" value="1"/>
</dbReference>
<evidence type="ECO:0000256" key="2">
    <source>
        <dbReference type="ARBA" id="ARBA00011955"/>
    </source>
</evidence>